<feature type="transmembrane region" description="Helical" evidence="2">
    <location>
        <begin position="66"/>
        <end position="85"/>
    </location>
</feature>
<name>A0A386HTS5_9BACT</name>
<organism evidence="3 4">
    <name type="scientific">Arachidicoccus soli</name>
    <dbReference type="NCBI Taxonomy" id="2341117"/>
    <lineage>
        <taxon>Bacteria</taxon>
        <taxon>Pseudomonadati</taxon>
        <taxon>Bacteroidota</taxon>
        <taxon>Chitinophagia</taxon>
        <taxon>Chitinophagales</taxon>
        <taxon>Chitinophagaceae</taxon>
        <taxon>Arachidicoccus</taxon>
    </lineage>
</organism>
<feature type="region of interest" description="Disordered" evidence="1">
    <location>
        <begin position="1"/>
        <end position="38"/>
    </location>
</feature>
<dbReference type="RefSeq" id="WP_119990454.1">
    <property type="nucleotide sequence ID" value="NZ_CP032489.1"/>
</dbReference>
<proteinExistence type="predicted"/>
<feature type="transmembrane region" description="Helical" evidence="2">
    <location>
        <begin position="42"/>
        <end position="60"/>
    </location>
</feature>
<sequence>MISGYDKYGRKKDGRGMSHLSEDGSPLGYCEDDEESNKHTTFGSGFLAKLGLVALVIYGLPKLALFAVNGMILAVIVLVITIFFFRKSIFRLLKRRSFRRK</sequence>
<keyword evidence="4" id="KW-1185">Reference proteome</keyword>
<evidence type="ECO:0000256" key="2">
    <source>
        <dbReference type="SAM" id="Phobius"/>
    </source>
</evidence>
<keyword evidence="2" id="KW-1133">Transmembrane helix</keyword>
<gene>
    <name evidence="3" type="ORF">D6B99_16510</name>
</gene>
<reference evidence="3 4" key="1">
    <citation type="submission" date="2018-09" db="EMBL/GenBank/DDBJ databases">
        <title>Arachidicoccus sp. nov., a bacterium isolated from soil.</title>
        <authorList>
            <person name="Weon H.-Y."/>
            <person name="Kwon S.-W."/>
            <person name="Lee S.A."/>
        </authorList>
    </citation>
    <scope>NUCLEOTIDE SEQUENCE [LARGE SCALE GENOMIC DNA]</scope>
    <source>
        <strain evidence="3 4">KIS59-12</strain>
    </source>
</reference>
<keyword evidence="2" id="KW-0472">Membrane</keyword>
<keyword evidence="2" id="KW-0812">Transmembrane</keyword>
<dbReference type="AlphaFoldDB" id="A0A386HTS5"/>
<dbReference type="KEGG" id="ark:D6B99_16510"/>
<protein>
    <submittedName>
        <fullName evidence="3">Uncharacterized protein</fullName>
    </submittedName>
</protein>
<accession>A0A386HTS5</accession>
<evidence type="ECO:0000313" key="4">
    <source>
        <dbReference type="Proteomes" id="UP000266118"/>
    </source>
</evidence>
<dbReference type="EMBL" id="CP032489">
    <property type="protein sequence ID" value="AYD49079.1"/>
    <property type="molecule type" value="Genomic_DNA"/>
</dbReference>
<evidence type="ECO:0000313" key="3">
    <source>
        <dbReference type="EMBL" id="AYD49079.1"/>
    </source>
</evidence>
<evidence type="ECO:0000256" key="1">
    <source>
        <dbReference type="SAM" id="MobiDB-lite"/>
    </source>
</evidence>
<dbReference type="Proteomes" id="UP000266118">
    <property type="component" value="Chromosome"/>
</dbReference>